<feature type="transmembrane region" description="Helical" evidence="7">
    <location>
        <begin position="27"/>
        <end position="50"/>
    </location>
</feature>
<evidence type="ECO:0000313" key="11">
    <source>
        <dbReference type="Proteomes" id="UP001427805"/>
    </source>
</evidence>
<keyword evidence="5 7" id="KW-1133">Transmembrane helix</keyword>
<feature type="transmembrane region" description="Helical" evidence="7">
    <location>
        <begin position="71"/>
        <end position="90"/>
    </location>
</feature>
<keyword evidence="6 7" id="KW-0472">Membrane</keyword>
<evidence type="ECO:0000313" key="10">
    <source>
        <dbReference type="EMBL" id="MEN3747192.1"/>
    </source>
</evidence>
<feature type="transmembrane region" description="Helical" evidence="7">
    <location>
        <begin position="234"/>
        <end position="262"/>
    </location>
</feature>
<evidence type="ECO:0000259" key="8">
    <source>
        <dbReference type="Pfam" id="PF00924"/>
    </source>
</evidence>
<evidence type="ECO:0000256" key="2">
    <source>
        <dbReference type="ARBA" id="ARBA00008017"/>
    </source>
</evidence>
<dbReference type="InterPro" id="IPR052702">
    <property type="entry name" value="MscS-like_channel"/>
</dbReference>
<feature type="transmembrane region" description="Helical" evidence="7">
    <location>
        <begin position="129"/>
        <end position="150"/>
    </location>
</feature>
<feature type="domain" description="Mechanosensitive ion channel MscS C-terminal" evidence="9">
    <location>
        <begin position="324"/>
        <end position="408"/>
    </location>
</feature>
<organism evidence="10 11">
    <name type="scientific">Sphingomonas rustica</name>
    <dbReference type="NCBI Taxonomy" id="3103142"/>
    <lineage>
        <taxon>Bacteria</taxon>
        <taxon>Pseudomonadati</taxon>
        <taxon>Pseudomonadota</taxon>
        <taxon>Alphaproteobacteria</taxon>
        <taxon>Sphingomonadales</taxon>
        <taxon>Sphingomonadaceae</taxon>
        <taxon>Sphingomonas</taxon>
    </lineage>
</organism>
<feature type="domain" description="Mechanosensitive ion channel MscS" evidence="8">
    <location>
        <begin position="251"/>
        <end position="316"/>
    </location>
</feature>
<dbReference type="PANTHER" id="PTHR30347:SF1">
    <property type="entry name" value="MECHANOSENSITIVE CHANNEL MSCK"/>
    <property type="match status" value="1"/>
</dbReference>
<keyword evidence="4 7" id="KW-0812">Transmembrane</keyword>
<evidence type="ECO:0000256" key="6">
    <source>
        <dbReference type="ARBA" id="ARBA00023136"/>
    </source>
</evidence>
<dbReference type="SUPFAM" id="SSF82861">
    <property type="entry name" value="Mechanosensitive channel protein MscS (YggB), transmembrane region"/>
    <property type="match status" value="1"/>
</dbReference>
<proteinExistence type="inferred from homology"/>
<dbReference type="Gene3D" id="2.30.30.60">
    <property type="match status" value="1"/>
</dbReference>
<feature type="transmembrane region" description="Helical" evidence="7">
    <location>
        <begin position="205"/>
        <end position="228"/>
    </location>
</feature>
<evidence type="ECO:0000256" key="7">
    <source>
        <dbReference type="SAM" id="Phobius"/>
    </source>
</evidence>
<dbReference type="SUPFAM" id="SSF82689">
    <property type="entry name" value="Mechanosensitive channel protein MscS (YggB), C-terminal domain"/>
    <property type="match status" value="1"/>
</dbReference>
<evidence type="ECO:0000256" key="1">
    <source>
        <dbReference type="ARBA" id="ARBA00004651"/>
    </source>
</evidence>
<dbReference type="SUPFAM" id="SSF50182">
    <property type="entry name" value="Sm-like ribonucleoproteins"/>
    <property type="match status" value="1"/>
</dbReference>
<dbReference type="Gene3D" id="3.30.70.100">
    <property type="match status" value="1"/>
</dbReference>
<evidence type="ECO:0000259" key="9">
    <source>
        <dbReference type="Pfam" id="PF21082"/>
    </source>
</evidence>
<feature type="transmembrane region" description="Helical" evidence="7">
    <location>
        <begin position="96"/>
        <end position="117"/>
    </location>
</feature>
<reference evidence="10 11" key="1">
    <citation type="submission" date="2024-05" db="EMBL/GenBank/DDBJ databases">
        <title>Sphingomonas sp. HF-S3 16S ribosomal RNA gene Genome sequencing and assembly.</title>
        <authorList>
            <person name="Lee H."/>
        </authorList>
    </citation>
    <scope>NUCLEOTIDE SEQUENCE [LARGE SCALE GENOMIC DNA]</scope>
    <source>
        <strain evidence="10 11">HF-S3</strain>
    </source>
</reference>
<sequence length="424" mass="45523">MNRLGQWFASLGLGAPGSDELAQNGVALALALLALLAGWVVGRTLGNWLNALWAERIGGEADGLGTRLHSICRHGTAAMLLAIIAVAWPWTPLSKLGLGFALGSAVAMLVVSVLRGLHLPRWASWSMAAIAFTSILSRAVGGLAAIRNTLDRVALEIGSTRFSLLSLMTILITFVALFAAVRLINRAVGQALMHSKGFDPTQRLLAQKLAAIGVVILAFFIGIDVLGIDLTAFALFSGAFGLAIGFGLQKTIGNLIAGIILLMDRSIKPGDVIVVGESFGWVNKIGVRAVSVITRDGKEHLIPNEILMTQEVENWSYTDRNVRVRVPVRVAYDCDLQLAQALMMRAAVESPRVLKDPQPNVWLTAFGENGVEHDILAWISDPESGVGNVKSDVLNRLWLLFKEHGIVIPFPQRVVTVKGPESVG</sequence>
<dbReference type="Gene3D" id="1.10.287.1260">
    <property type="match status" value="1"/>
</dbReference>
<dbReference type="Proteomes" id="UP001427805">
    <property type="component" value="Unassembled WGS sequence"/>
</dbReference>
<dbReference type="InterPro" id="IPR010920">
    <property type="entry name" value="LSM_dom_sf"/>
</dbReference>
<dbReference type="EMBL" id="JBDIZK010000004">
    <property type="protein sequence ID" value="MEN3747192.1"/>
    <property type="molecule type" value="Genomic_DNA"/>
</dbReference>
<evidence type="ECO:0000256" key="3">
    <source>
        <dbReference type="ARBA" id="ARBA00022475"/>
    </source>
</evidence>
<dbReference type="InterPro" id="IPR006685">
    <property type="entry name" value="MscS_channel_2nd"/>
</dbReference>
<comment type="subcellular location">
    <subcellularLocation>
        <location evidence="1">Cell membrane</location>
        <topology evidence="1">Multi-pass membrane protein</topology>
    </subcellularLocation>
</comment>
<dbReference type="InterPro" id="IPR023408">
    <property type="entry name" value="MscS_beta-dom_sf"/>
</dbReference>
<keyword evidence="3" id="KW-1003">Cell membrane</keyword>
<feature type="transmembrane region" description="Helical" evidence="7">
    <location>
        <begin position="162"/>
        <end position="184"/>
    </location>
</feature>
<gene>
    <name evidence="10" type="ORF">TPR58_08430</name>
</gene>
<evidence type="ECO:0000256" key="4">
    <source>
        <dbReference type="ARBA" id="ARBA00022692"/>
    </source>
</evidence>
<dbReference type="Pfam" id="PF00924">
    <property type="entry name" value="MS_channel_2nd"/>
    <property type="match status" value="1"/>
</dbReference>
<accession>A0ABV0B9X7</accession>
<evidence type="ECO:0000256" key="5">
    <source>
        <dbReference type="ARBA" id="ARBA00022989"/>
    </source>
</evidence>
<dbReference type="PANTHER" id="PTHR30347">
    <property type="entry name" value="POTASSIUM CHANNEL RELATED"/>
    <property type="match status" value="1"/>
</dbReference>
<dbReference type="InterPro" id="IPR011066">
    <property type="entry name" value="MscS_channel_C_sf"/>
</dbReference>
<dbReference type="InterPro" id="IPR049278">
    <property type="entry name" value="MS_channel_C"/>
</dbReference>
<dbReference type="InterPro" id="IPR011014">
    <property type="entry name" value="MscS_channel_TM-2"/>
</dbReference>
<comment type="similarity">
    <text evidence="2">Belongs to the MscS (TC 1.A.23) family.</text>
</comment>
<comment type="caution">
    <text evidence="10">The sequence shown here is derived from an EMBL/GenBank/DDBJ whole genome shotgun (WGS) entry which is preliminary data.</text>
</comment>
<keyword evidence="11" id="KW-1185">Reference proteome</keyword>
<dbReference type="RefSeq" id="WP_346246189.1">
    <property type="nucleotide sequence ID" value="NZ_JBDIZK010000004.1"/>
</dbReference>
<protein>
    <submittedName>
        <fullName evidence="10">Mechanosensitive ion channel domain-containing protein</fullName>
    </submittedName>
</protein>
<name>A0ABV0B9X7_9SPHN</name>
<dbReference type="Pfam" id="PF21082">
    <property type="entry name" value="MS_channel_3rd"/>
    <property type="match status" value="1"/>
</dbReference>